<dbReference type="Gene3D" id="2.130.10.10">
    <property type="entry name" value="YVTN repeat-like/Quinoprotein amine dehydrogenase"/>
    <property type="match status" value="1"/>
</dbReference>
<dbReference type="Gene3D" id="3.40.50.1820">
    <property type="entry name" value="alpha/beta hydrolase"/>
    <property type="match status" value="1"/>
</dbReference>
<evidence type="ECO:0000313" key="3">
    <source>
        <dbReference type="EMBL" id="KUN81500.1"/>
    </source>
</evidence>
<dbReference type="AlphaFoldDB" id="A0A101SWJ1"/>
<dbReference type="RefSeq" id="WP_061926198.1">
    <property type="nucleotide sequence ID" value="NZ_JBEYBH010000045.1"/>
</dbReference>
<dbReference type="PANTHER" id="PTHR42776">
    <property type="entry name" value="SERINE PEPTIDASE S9 FAMILY MEMBER"/>
    <property type="match status" value="1"/>
</dbReference>
<dbReference type="InterPro" id="IPR015943">
    <property type="entry name" value="WD40/YVTN_repeat-like_dom_sf"/>
</dbReference>
<keyword evidence="1" id="KW-0378">Hydrolase</keyword>
<dbReference type="STRING" id="285568.AQJ66_24185"/>
<accession>A0A101SWJ1</accession>
<keyword evidence="4" id="KW-1185">Reference proteome</keyword>
<evidence type="ECO:0000256" key="1">
    <source>
        <dbReference type="ARBA" id="ARBA00022801"/>
    </source>
</evidence>
<evidence type="ECO:0000259" key="2">
    <source>
        <dbReference type="Pfam" id="PF00326"/>
    </source>
</evidence>
<feature type="domain" description="Peptidase S9 prolyl oligopeptidase catalytic" evidence="2">
    <location>
        <begin position="371"/>
        <end position="575"/>
    </location>
</feature>
<dbReference type="SUPFAM" id="SSF82171">
    <property type="entry name" value="DPP6 N-terminal domain-like"/>
    <property type="match status" value="1"/>
</dbReference>
<sequence length="591" mass="63334">MTGRGYGVYRPVLPAVCPTDPDLMAYAGDADGRCEIFAWDRATAAPRQVTDRSHGTLLYALDGDAAVWWFDEDRRGHGHWRVQDFRGGPHSPAFPGAAPGRPRGLAMTDGGMVAAGLGDPEGLRVHLGRRGGPDTVVLRADPHARLCDLAPRGDLLAVSGPAYSARAVTLATPDGTTVVTLSGTAGRIWALGFRPGSAEPLLLVMCERDGRYRLGTWRRPDGVELYPWCSFDTETTARWYPDGDRILLRQDRHGRSRLFTADPARRTVTALPVPAGSILDAAPRAGGDVHYIWTDAVTPPRTLSLSGARLPGQDGWRLPTFGRHRDLWTPGPDGPVHTLVTVPSDRPQPCPLVFLVHGGPADHDRDAYDPMVQSLVGSGFAVARVNYRGSTGYGPAWRAAYTEGVGHTQVADLVRVRAELLRRGVGREGAVGLCGTSWGGYLVLLALGTHPELWNAGVAVKPVADCATSFRHSTPALQALDTALFGGTPDQVPERYARASPATFAGTVRSPLLIVAARNDAKCPPEQIEVYLAALRAGAIRHETVWLDSGHDGYDGAEHVAVMERSLRFLGRSLAGTPARDAPAPDVPAPQ</sequence>
<protein>
    <submittedName>
        <fullName evidence="3">Peptidase S9</fullName>
    </submittedName>
</protein>
<evidence type="ECO:0000313" key="4">
    <source>
        <dbReference type="Proteomes" id="UP000053024"/>
    </source>
</evidence>
<dbReference type="InterPro" id="IPR001375">
    <property type="entry name" value="Peptidase_S9_cat"/>
</dbReference>
<dbReference type="SUPFAM" id="SSF53474">
    <property type="entry name" value="alpha/beta-Hydrolases"/>
    <property type="match status" value="1"/>
</dbReference>
<dbReference type="Pfam" id="PF00326">
    <property type="entry name" value="Peptidase_S9"/>
    <property type="match status" value="1"/>
</dbReference>
<dbReference type="GO" id="GO:0006508">
    <property type="term" value="P:proteolysis"/>
    <property type="evidence" value="ECO:0007669"/>
    <property type="project" value="InterPro"/>
</dbReference>
<dbReference type="EMBL" id="LMWX01000041">
    <property type="protein sequence ID" value="KUN81500.1"/>
    <property type="molecule type" value="Genomic_DNA"/>
</dbReference>
<organism evidence="3 4">
    <name type="scientific">Streptomyces bungoensis</name>
    <dbReference type="NCBI Taxonomy" id="285568"/>
    <lineage>
        <taxon>Bacteria</taxon>
        <taxon>Bacillati</taxon>
        <taxon>Actinomycetota</taxon>
        <taxon>Actinomycetes</taxon>
        <taxon>Kitasatosporales</taxon>
        <taxon>Streptomycetaceae</taxon>
        <taxon>Streptomyces</taxon>
    </lineage>
</organism>
<comment type="caution">
    <text evidence="3">The sequence shown here is derived from an EMBL/GenBank/DDBJ whole genome shotgun (WGS) entry which is preliminary data.</text>
</comment>
<name>A0A101SWJ1_9ACTN</name>
<gene>
    <name evidence="3" type="ORF">AQJ66_24185</name>
</gene>
<dbReference type="InterPro" id="IPR029058">
    <property type="entry name" value="AB_hydrolase_fold"/>
</dbReference>
<dbReference type="Proteomes" id="UP000053024">
    <property type="component" value="Unassembled WGS sequence"/>
</dbReference>
<reference evidence="3 4" key="1">
    <citation type="submission" date="2015-10" db="EMBL/GenBank/DDBJ databases">
        <title>Draft genome sequence of Streptomyces bungoensis DSM 41781, type strain for the species Streptomyces bungoensis.</title>
        <authorList>
            <person name="Ruckert C."/>
            <person name="Winkler A."/>
            <person name="Kalinowski J."/>
            <person name="Kampfer P."/>
            <person name="Glaeser S."/>
        </authorList>
    </citation>
    <scope>NUCLEOTIDE SEQUENCE [LARGE SCALE GENOMIC DNA]</scope>
    <source>
        <strain evidence="3 4">DSM 41781</strain>
    </source>
</reference>
<proteinExistence type="predicted"/>
<dbReference type="PANTHER" id="PTHR42776:SF27">
    <property type="entry name" value="DIPEPTIDYL PEPTIDASE FAMILY MEMBER 6"/>
    <property type="match status" value="1"/>
</dbReference>
<dbReference type="GO" id="GO:0004252">
    <property type="term" value="F:serine-type endopeptidase activity"/>
    <property type="evidence" value="ECO:0007669"/>
    <property type="project" value="TreeGrafter"/>
</dbReference>